<reference evidence="2" key="1">
    <citation type="submission" date="2022-03" db="EMBL/GenBank/DDBJ databases">
        <authorList>
            <person name="Hettiarachchi G."/>
        </authorList>
    </citation>
    <scope>NUCLEOTIDE SEQUENCE</scope>
    <source>
        <strain evidence="2">LMG 32447</strain>
    </source>
</reference>
<evidence type="ECO:0000259" key="1">
    <source>
        <dbReference type="Pfam" id="PF10651"/>
    </source>
</evidence>
<dbReference type="Pfam" id="PF10651">
    <property type="entry name" value="BppU_N"/>
    <property type="match status" value="1"/>
</dbReference>
<dbReference type="Gene3D" id="2.60.40.3350">
    <property type="match status" value="1"/>
</dbReference>
<evidence type="ECO:0000313" key="3">
    <source>
        <dbReference type="Proteomes" id="UP000838102"/>
    </source>
</evidence>
<sequence>MSRTLNLSLDTTKSEINNPRVILRQGDGNYSTWHVTLTDNGDPTNLTGGTVTFMGESSSGKVVVDTNVSYIDRNYGIFEYTPPKALGQDMGVFKNAYFKVTFGDKTASTASFKVIVEEAVDLNGEQAKDYISIVDGVVEDAKKVVQSKFDAVQKSAQDTMAKLDTINSKADSVDSNLTAANQKIDKAIVDFNKTALSAVTQDQLNTKLSSYATKTDATKIAYGPSDFVTSGDFNDIVNNLANYVGVHYFYGGSAAFKNSPVNMPSAALVRITTATYPVHGIIEVFSLDGSGFDSVGSVFNKSVAWKSIHKKSEVMIKIVCGVIINFIRIGNIVTVSGFGTLTSDMGNQPGIVSGRFMPYSGAVLSMQAGYTAGSMLINSGGNANVTAGMKSQYIFGISGSYIAVD</sequence>
<dbReference type="Proteomes" id="UP000838102">
    <property type="component" value="Unassembled WGS sequence"/>
</dbReference>
<protein>
    <recommendedName>
        <fullName evidence="1">BppU N-terminal domain-containing protein</fullName>
    </recommendedName>
</protein>
<gene>
    <name evidence="2" type="ORF">LMG032447_01497</name>
</gene>
<name>A0ABN8HFL2_9LACO</name>
<evidence type="ECO:0000313" key="2">
    <source>
        <dbReference type="EMBL" id="CAH1857324.1"/>
    </source>
</evidence>
<keyword evidence="3" id="KW-1185">Reference proteome</keyword>
<proteinExistence type="predicted"/>
<accession>A0ABN8HFL2</accession>
<organism evidence="2 3">
    <name type="scientific">Convivina praedatoris</name>
    <dbReference type="NCBI Taxonomy" id="2880963"/>
    <lineage>
        <taxon>Bacteria</taxon>
        <taxon>Bacillati</taxon>
        <taxon>Bacillota</taxon>
        <taxon>Bacilli</taxon>
        <taxon>Lactobacillales</taxon>
        <taxon>Lactobacillaceae</taxon>
        <taxon>Convivina</taxon>
    </lineage>
</organism>
<comment type="caution">
    <text evidence="2">The sequence shown here is derived from an EMBL/GenBank/DDBJ whole genome shotgun (WGS) entry which is preliminary data.</text>
</comment>
<dbReference type="InterPro" id="IPR018913">
    <property type="entry name" value="BppU_N"/>
</dbReference>
<dbReference type="RefSeq" id="WP_248706805.1">
    <property type="nucleotide sequence ID" value="NZ_CAKOEU010000009.1"/>
</dbReference>
<feature type="domain" description="BppU N-terminal" evidence="1">
    <location>
        <begin position="2"/>
        <end position="141"/>
    </location>
</feature>
<dbReference type="EMBL" id="CAKOEU010000009">
    <property type="protein sequence ID" value="CAH1857324.1"/>
    <property type="molecule type" value="Genomic_DNA"/>
</dbReference>